<evidence type="ECO:0000313" key="3">
    <source>
        <dbReference type="Proteomes" id="UP000033352"/>
    </source>
</evidence>
<sequence>MSQQFELSLTPPILPALCYFIVSIVIFFLLYLGKLKVNRLRKYPLFIAYMLFVIAIAAIQINVFANGYAFVSGFLHIDFDPWRYDSVYWGSLIFAMLYLFAIPRNRY</sequence>
<keyword evidence="1" id="KW-1133">Transmembrane helix</keyword>
<evidence type="ECO:0000313" key="2">
    <source>
        <dbReference type="EMBL" id="KJN20538.1"/>
    </source>
</evidence>
<keyword evidence="1" id="KW-0472">Membrane</keyword>
<feature type="transmembrane region" description="Helical" evidence="1">
    <location>
        <begin position="12"/>
        <end position="33"/>
    </location>
</feature>
<name>A0A0F1AFM6_9ENTR</name>
<protein>
    <submittedName>
        <fullName evidence="2">Uncharacterized protein</fullName>
    </submittedName>
</protein>
<dbReference type="Proteomes" id="UP000033352">
    <property type="component" value="Unassembled WGS sequence"/>
</dbReference>
<organism evidence="2 3">
    <name type="scientific">Enterobacter sichuanensis</name>
    <dbReference type="NCBI Taxonomy" id="2071710"/>
    <lineage>
        <taxon>Bacteria</taxon>
        <taxon>Pseudomonadati</taxon>
        <taxon>Pseudomonadota</taxon>
        <taxon>Gammaproteobacteria</taxon>
        <taxon>Enterobacterales</taxon>
        <taxon>Enterobacteriaceae</taxon>
        <taxon>Enterobacter</taxon>
        <taxon>Enterobacter cloacae complex</taxon>
    </lineage>
</organism>
<gene>
    <name evidence="2" type="ORF">SS37_20775</name>
</gene>
<proteinExistence type="predicted"/>
<accession>A0A0F1AFM6</accession>
<reference evidence="2 3" key="1">
    <citation type="submission" date="2015-03" db="EMBL/GenBank/DDBJ databases">
        <authorList>
            <person name="McCorrison J."/>
            <person name="Sanka R."/>
            <person name="Adams M."/>
            <person name="Brinkac L."/>
            <person name="Nierman W."/>
            <person name="Sutton G."/>
            <person name="Nelson K."/>
            <person name="Kiedrowski L."/>
            <person name="Guerrero D."/>
            <person name="Bonomo R."/>
        </authorList>
    </citation>
    <scope>NUCLEOTIDE SEQUENCE [LARGE SCALE GENOMIC DNA]</scope>
    <source>
        <strain evidence="2 3">35699</strain>
    </source>
</reference>
<dbReference type="AlphaFoldDB" id="A0A0F1AFM6"/>
<feature type="transmembrane region" description="Helical" evidence="1">
    <location>
        <begin position="86"/>
        <end position="102"/>
    </location>
</feature>
<comment type="caution">
    <text evidence="2">The sequence shown here is derived from an EMBL/GenBank/DDBJ whole genome shotgun (WGS) entry which is preliminary data.</text>
</comment>
<evidence type="ECO:0000256" key="1">
    <source>
        <dbReference type="SAM" id="Phobius"/>
    </source>
</evidence>
<feature type="transmembrane region" description="Helical" evidence="1">
    <location>
        <begin position="45"/>
        <end position="66"/>
    </location>
</feature>
<dbReference type="EMBL" id="JZYX01000053">
    <property type="protein sequence ID" value="KJN20538.1"/>
    <property type="molecule type" value="Genomic_DNA"/>
</dbReference>
<dbReference type="PATRIC" id="fig|1619248.3.peg.3833"/>
<keyword evidence="1" id="KW-0812">Transmembrane</keyword>